<dbReference type="InterPro" id="IPR023213">
    <property type="entry name" value="CAT-like_dom_sf"/>
</dbReference>
<dbReference type="OrthoDB" id="21502at2759"/>
<dbReference type="AlphaFoldDB" id="B6QNK2"/>
<accession>B6QNK2</accession>
<dbReference type="PANTHER" id="PTHR31896:SF69">
    <property type="entry name" value="FAMILY REGULATORY PROTEIN, PUTATIVE (AFU_ORTHOLOGUE AFUA_3G14730)-RELATED"/>
    <property type="match status" value="1"/>
</dbReference>
<sequence>MWLFSRKPTPPPIVPTDLIIPFNYWDDDNTLRGLSFDVTFRFDDVLDSDKLRRALSRLLEIGNWRKHEWLGDTRPAAWLYSDSPQLSICIITFQDATLVTITFLHTLMDIMGLYSILQGWSAVLRGQEDEVPPFVGFDYDPLAGLTKTTPPQPYVFADKLLIGARRLIFALHYIFELFWYRQEEERVIFLPAKHLQRMRDSAMGELASQNISNEKPFVSESDVLLAWWTQVVLRALKLAPRRMITIRNVFDCRPILTELGHIPSTGGTLVAHAAFSTFTFLSARHILEMPLSFVASRIRKSLEHQRNQEQLQALLAIQKATLDNEHHPTLFGDPSMFHFMCSNWGKARLFQVDFSAVAVGSASGIPLSERSNKIGRPSYVNVAGTKTYSTRNTGVVIGKGSAGNRWLLYTLRSMAWASIEQQLRLLSEEDGN</sequence>
<dbReference type="Pfam" id="PF02458">
    <property type="entry name" value="Transferase"/>
    <property type="match status" value="1"/>
</dbReference>
<dbReference type="EMBL" id="DS995903">
    <property type="protein sequence ID" value="EEA21490.1"/>
    <property type="molecule type" value="Genomic_DNA"/>
</dbReference>
<dbReference type="VEuPathDB" id="FungiDB:PMAA_052990"/>
<keyword evidence="3" id="KW-0808">Transferase</keyword>
<dbReference type="InterPro" id="IPR051283">
    <property type="entry name" value="Sec_Metabolite_Acyltrans"/>
</dbReference>
<dbReference type="HOGENOM" id="CLU_029797_0_0_1"/>
<evidence type="ECO:0000256" key="4">
    <source>
        <dbReference type="ARBA" id="ARBA00023315"/>
    </source>
</evidence>
<comment type="pathway">
    <text evidence="1">Secondary metabolite biosynthesis.</text>
</comment>
<keyword evidence="4" id="KW-0012">Acyltransferase</keyword>
<comment type="similarity">
    <text evidence="2">Belongs to the plant acyltransferase family.</text>
</comment>
<evidence type="ECO:0000313" key="5">
    <source>
        <dbReference type="EMBL" id="EEA21490.1"/>
    </source>
</evidence>
<name>B6QNK2_TALMQ</name>
<organism evidence="5 6">
    <name type="scientific">Talaromyces marneffei (strain ATCC 18224 / CBS 334.59 / QM 7333)</name>
    <name type="common">Penicillium marneffei</name>
    <dbReference type="NCBI Taxonomy" id="441960"/>
    <lineage>
        <taxon>Eukaryota</taxon>
        <taxon>Fungi</taxon>
        <taxon>Dikarya</taxon>
        <taxon>Ascomycota</taxon>
        <taxon>Pezizomycotina</taxon>
        <taxon>Eurotiomycetes</taxon>
        <taxon>Eurotiomycetidae</taxon>
        <taxon>Eurotiales</taxon>
        <taxon>Trichocomaceae</taxon>
        <taxon>Talaromyces</taxon>
        <taxon>Talaromyces sect. Talaromyces</taxon>
    </lineage>
</organism>
<dbReference type="Proteomes" id="UP000001294">
    <property type="component" value="Unassembled WGS sequence"/>
</dbReference>
<reference evidence="6" key="1">
    <citation type="journal article" date="2015" name="Genome Announc.">
        <title>Genome sequence of the AIDS-associated pathogen Penicillium marneffei (ATCC18224) and its near taxonomic relative Talaromyces stipitatus (ATCC10500).</title>
        <authorList>
            <person name="Nierman W.C."/>
            <person name="Fedorova-Abrams N.D."/>
            <person name="Andrianopoulos A."/>
        </authorList>
    </citation>
    <scope>NUCLEOTIDE SEQUENCE [LARGE SCALE GENOMIC DNA]</scope>
    <source>
        <strain evidence="6">ATCC 18224 / CBS 334.59 / QM 7333</strain>
    </source>
</reference>
<gene>
    <name evidence="5" type="ORF">PMAA_052990</name>
</gene>
<evidence type="ECO:0000256" key="3">
    <source>
        <dbReference type="ARBA" id="ARBA00022679"/>
    </source>
</evidence>
<protein>
    <submittedName>
        <fullName evidence="5">LysR family regulatory protein, putative</fullName>
    </submittedName>
</protein>
<evidence type="ECO:0000256" key="1">
    <source>
        <dbReference type="ARBA" id="ARBA00005179"/>
    </source>
</evidence>
<dbReference type="PANTHER" id="PTHR31896">
    <property type="entry name" value="FAMILY REGULATORY PROTEIN, PUTATIVE (AFU_ORTHOLOGUE AFUA_3G14730)-RELATED"/>
    <property type="match status" value="1"/>
</dbReference>
<evidence type="ECO:0000313" key="6">
    <source>
        <dbReference type="Proteomes" id="UP000001294"/>
    </source>
</evidence>
<proteinExistence type="inferred from homology"/>
<dbReference type="PhylomeDB" id="B6QNK2"/>
<dbReference type="Gene3D" id="3.30.559.10">
    <property type="entry name" value="Chloramphenicol acetyltransferase-like domain"/>
    <property type="match status" value="2"/>
</dbReference>
<evidence type="ECO:0000256" key="2">
    <source>
        <dbReference type="ARBA" id="ARBA00009861"/>
    </source>
</evidence>
<keyword evidence="6" id="KW-1185">Reference proteome</keyword>
<dbReference type="GO" id="GO:0016746">
    <property type="term" value="F:acyltransferase activity"/>
    <property type="evidence" value="ECO:0007669"/>
    <property type="project" value="UniProtKB-KW"/>
</dbReference>